<proteinExistence type="predicted"/>
<dbReference type="Pfam" id="PF01381">
    <property type="entry name" value="HTH_3"/>
    <property type="match status" value="1"/>
</dbReference>
<dbReference type="STRING" id="1631249.BQ8794_100027"/>
<feature type="domain" description="HTH cro/C1-type" evidence="1">
    <location>
        <begin position="16"/>
        <end position="62"/>
    </location>
</feature>
<dbReference type="AlphaFoldDB" id="A0A1R3V1P5"/>
<organism evidence="2 3">
    <name type="scientific">Mesorhizobium prunaredense</name>
    <dbReference type="NCBI Taxonomy" id="1631249"/>
    <lineage>
        <taxon>Bacteria</taxon>
        <taxon>Pseudomonadati</taxon>
        <taxon>Pseudomonadota</taxon>
        <taxon>Alphaproteobacteria</taxon>
        <taxon>Hyphomicrobiales</taxon>
        <taxon>Phyllobacteriaceae</taxon>
        <taxon>Mesorhizobium</taxon>
    </lineage>
</organism>
<reference evidence="3" key="1">
    <citation type="submission" date="2017-01" db="EMBL/GenBank/DDBJ databases">
        <authorList>
            <person name="Brunel B."/>
        </authorList>
    </citation>
    <scope>NUCLEOTIDE SEQUENCE [LARGE SCALE GENOMIC DNA]</scope>
</reference>
<dbReference type="Gene3D" id="1.10.260.40">
    <property type="entry name" value="lambda repressor-like DNA-binding domains"/>
    <property type="match status" value="1"/>
</dbReference>
<dbReference type="RefSeq" id="WP_077372584.1">
    <property type="nucleotide sequence ID" value="NZ_FTPD01000002.1"/>
</dbReference>
<dbReference type="InterPro" id="IPR010982">
    <property type="entry name" value="Lambda_DNA-bd_dom_sf"/>
</dbReference>
<dbReference type="CDD" id="cd00093">
    <property type="entry name" value="HTH_XRE"/>
    <property type="match status" value="1"/>
</dbReference>
<dbReference type="SUPFAM" id="SSF47413">
    <property type="entry name" value="lambda repressor-like DNA-binding domains"/>
    <property type="match status" value="1"/>
</dbReference>
<dbReference type="EMBL" id="FTPD01000002">
    <property type="protein sequence ID" value="SIT53136.1"/>
    <property type="molecule type" value="Genomic_DNA"/>
</dbReference>
<evidence type="ECO:0000313" key="3">
    <source>
        <dbReference type="Proteomes" id="UP000188388"/>
    </source>
</evidence>
<dbReference type="InterPro" id="IPR001387">
    <property type="entry name" value="Cro/C1-type_HTH"/>
</dbReference>
<evidence type="ECO:0000259" key="1">
    <source>
        <dbReference type="PROSITE" id="PS50943"/>
    </source>
</evidence>
<dbReference type="PROSITE" id="PS50943">
    <property type="entry name" value="HTH_CROC1"/>
    <property type="match status" value="1"/>
</dbReference>
<dbReference type="Proteomes" id="UP000188388">
    <property type="component" value="Unassembled WGS sequence"/>
</dbReference>
<accession>A0A1R3V1P5</accession>
<gene>
    <name evidence="2" type="ORF">BQ8794_100027</name>
</gene>
<keyword evidence="3" id="KW-1185">Reference proteome</keyword>
<dbReference type="GO" id="GO:0003677">
    <property type="term" value="F:DNA binding"/>
    <property type="evidence" value="ECO:0007669"/>
    <property type="project" value="InterPro"/>
</dbReference>
<protein>
    <submittedName>
        <fullName evidence="2">XRE family transcriptional regulator (Modular protein)</fullName>
    </submittedName>
</protein>
<evidence type="ECO:0000313" key="2">
    <source>
        <dbReference type="EMBL" id="SIT53136.1"/>
    </source>
</evidence>
<sequence>MGISSAQCRAGRALIGWSQDQLAMASKVAKATIANFEAGKRAPYDRTLLDLQAALETAGVEFIPENGGGAGVRLKKSAPPSAQLREGEAGIIENNEM</sequence>
<name>A0A1R3V1P5_9HYPH</name>